<keyword evidence="2" id="KW-1185">Reference proteome</keyword>
<dbReference type="Proteomes" id="UP000314294">
    <property type="component" value="Unassembled WGS sequence"/>
</dbReference>
<reference evidence="1 2" key="1">
    <citation type="submission" date="2019-03" db="EMBL/GenBank/DDBJ databases">
        <title>First draft genome of Liparis tanakae, snailfish: a comprehensive survey of snailfish specific genes.</title>
        <authorList>
            <person name="Kim W."/>
            <person name="Song I."/>
            <person name="Jeong J.-H."/>
            <person name="Kim D."/>
            <person name="Kim S."/>
            <person name="Ryu S."/>
            <person name="Song J.Y."/>
            <person name="Lee S.K."/>
        </authorList>
    </citation>
    <scope>NUCLEOTIDE SEQUENCE [LARGE SCALE GENOMIC DNA]</scope>
    <source>
        <tissue evidence="1">Muscle</tissue>
    </source>
</reference>
<comment type="caution">
    <text evidence="1">The sequence shown here is derived from an EMBL/GenBank/DDBJ whole genome shotgun (WGS) entry which is preliminary data.</text>
</comment>
<name>A0A4Z2H3E3_9TELE</name>
<evidence type="ECO:0000313" key="1">
    <source>
        <dbReference type="EMBL" id="TNN60358.1"/>
    </source>
</evidence>
<protein>
    <submittedName>
        <fullName evidence="1">Uncharacterized protein</fullName>
    </submittedName>
</protein>
<sequence length="225" mass="24380">MSAEERLTMERQKDAEGMCVCSGTNNQFLLDALDHSSAFNMSSIVQAALTREPGGSVVGLQGPGSRPVFHHAFLWLTVKLLTQIPRTSVDKRDASKRQVEDSPLMGPCTTEGALSLIKEEEVLLCCTPRPSERREARGTVGSRKTHAPSSLPALVQLLPFCFEFCRVSFIQGNICFVRVGVAVLEALLGGDFFFWGAELLELGEDADSGGACCSTILGAWMVLLL</sequence>
<evidence type="ECO:0000313" key="2">
    <source>
        <dbReference type="Proteomes" id="UP000314294"/>
    </source>
</evidence>
<proteinExistence type="predicted"/>
<dbReference type="EMBL" id="SRLO01000335">
    <property type="protein sequence ID" value="TNN60358.1"/>
    <property type="molecule type" value="Genomic_DNA"/>
</dbReference>
<organism evidence="1 2">
    <name type="scientific">Liparis tanakae</name>
    <name type="common">Tanaka's snailfish</name>
    <dbReference type="NCBI Taxonomy" id="230148"/>
    <lineage>
        <taxon>Eukaryota</taxon>
        <taxon>Metazoa</taxon>
        <taxon>Chordata</taxon>
        <taxon>Craniata</taxon>
        <taxon>Vertebrata</taxon>
        <taxon>Euteleostomi</taxon>
        <taxon>Actinopterygii</taxon>
        <taxon>Neopterygii</taxon>
        <taxon>Teleostei</taxon>
        <taxon>Neoteleostei</taxon>
        <taxon>Acanthomorphata</taxon>
        <taxon>Eupercaria</taxon>
        <taxon>Perciformes</taxon>
        <taxon>Cottioidei</taxon>
        <taxon>Cottales</taxon>
        <taxon>Liparidae</taxon>
        <taxon>Liparis</taxon>
    </lineage>
</organism>
<gene>
    <name evidence="1" type="ORF">EYF80_029439</name>
</gene>
<accession>A0A4Z2H3E3</accession>
<dbReference type="AlphaFoldDB" id="A0A4Z2H3E3"/>